<protein>
    <submittedName>
        <fullName evidence="1">CoA transferase</fullName>
    </submittedName>
</protein>
<evidence type="ECO:0000313" key="1">
    <source>
        <dbReference type="EMBL" id="KJV07768.1"/>
    </source>
</evidence>
<keyword evidence="1" id="KW-0808">Transferase</keyword>
<comment type="caution">
    <text evidence="1">The sequence shown here is derived from an EMBL/GenBank/DDBJ whole genome shotgun (WGS) entry which is preliminary data.</text>
</comment>
<dbReference type="Proteomes" id="UP000033684">
    <property type="component" value="Unassembled WGS sequence"/>
</dbReference>
<dbReference type="SUPFAM" id="SSF100950">
    <property type="entry name" value="NagB/RpiA/CoA transferase-like"/>
    <property type="match status" value="1"/>
</dbReference>
<gene>
    <name evidence="1" type="ORF">VZ94_02525</name>
</gene>
<reference evidence="2" key="1">
    <citation type="submission" date="2015-03" db="EMBL/GenBank/DDBJ databases">
        <title>Draft genome sequence of a novel methanotroph (Sn10-6) isolated from flooded ricefield rhizosphere in India.</title>
        <authorList>
            <person name="Pandit P.S."/>
            <person name="Pore S.D."/>
            <person name="Arora P."/>
            <person name="Kapse N.G."/>
            <person name="Dhakephalkar P.K."/>
            <person name="Rahalkar M.C."/>
        </authorList>
    </citation>
    <scope>NUCLEOTIDE SEQUENCE [LARGE SCALE GENOMIC DNA]</scope>
    <source>
        <strain evidence="2">Sn10-6</strain>
    </source>
</reference>
<dbReference type="Gene3D" id="3.40.1080.10">
    <property type="entry name" value="Glutaconate Coenzyme A-transferase"/>
    <property type="match status" value="1"/>
</dbReference>
<organism evidence="1 2">
    <name type="scientific">Methylocucumis oryzae</name>
    <dbReference type="NCBI Taxonomy" id="1632867"/>
    <lineage>
        <taxon>Bacteria</taxon>
        <taxon>Pseudomonadati</taxon>
        <taxon>Pseudomonadota</taxon>
        <taxon>Gammaproteobacteria</taxon>
        <taxon>Methylococcales</taxon>
        <taxon>Methylococcaceae</taxon>
        <taxon>Methylocucumis</taxon>
    </lineage>
</organism>
<proteinExistence type="predicted"/>
<evidence type="ECO:0000313" key="2">
    <source>
        <dbReference type="Proteomes" id="UP000033684"/>
    </source>
</evidence>
<dbReference type="AlphaFoldDB" id="A0A0F3IML5"/>
<dbReference type="PANTHER" id="PTHR43293">
    <property type="entry name" value="ACETATE COA-TRANSFERASE YDIF"/>
    <property type="match status" value="1"/>
</dbReference>
<accession>A0A0F3IML5</accession>
<dbReference type="GO" id="GO:0016740">
    <property type="term" value="F:transferase activity"/>
    <property type="evidence" value="ECO:0007669"/>
    <property type="project" value="UniProtKB-KW"/>
</dbReference>
<reference evidence="1 2" key="2">
    <citation type="journal article" date="2016" name="Microb. Ecol.">
        <title>Genome Characteristics of a Novel Type I Methanotroph (Sn10-6) Isolated from a Flooded Indian Rice Field.</title>
        <authorList>
            <person name="Rahalkar M.C."/>
            <person name="Pandit P.S."/>
            <person name="Dhakephalkar P.K."/>
            <person name="Pore S."/>
            <person name="Arora P."/>
            <person name="Kapse N."/>
        </authorList>
    </citation>
    <scope>NUCLEOTIDE SEQUENCE [LARGE SCALE GENOMIC DNA]</scope>
    <source>
        <strain evidence="1 2">Sn10-6</strain>
    </source>
</reference>
<name>A0A0F3IML5_9GAMM</name>
<dbReference type="EMBL" id="LAJX01000018">
    <property type="protein sequence ID" value="KJV07768.1"/>
    <property type="molecule type" value="Genomic_DNA"/>
</dbReference>
<dbReference type="InterPro" id="IPR037171">
    <property type="entry name" value="NagB/RpiA_transferase-like"/>
</dbReference>
<keyword evidence="2" id="KW-1185">Reference proteome</keyword>
<dbReference type="PANTHER" id="PTHR43293:SF3">
    <property type="entry name" value="CHOLESTEROL RING-CLEAVING HYDROLASE IPDB SUBUNIT"/>
    <property type="match status" value="1"/>
</dbReference>
<sequence>MIYQIARSIEDGILAFHGFGSPLVQLALHLAKHSHAPRLILVAGATYGVNPKPAFLTPTTNDFAMNRAAECQLSIEELFDLAASGHLGRMFLSGLQIDCWGNMNVTGLGQYDRFSLKLPGGGGGCNLSADASHITIWTAAHRTPLDGQGRRRYRLVKQCDFTTSVGHRTTDGMPRSTMPYRGKGPDCIVTDLGVFGFNADGHAELQQVYPDTFAELVAEHTEFDVPVSANLVTATLPDTEIVEFIRRLDPLKIHERELSQADRRRYFALNGSH</sequence>